<organism evidence="2 3">
    <name type="scientific">Tahibacter soli</name>
    <dbReference type="NCBI Taxonomy" id="2983605"/>
    <lineage>
        <taxon>Bacteria</taxon>
        <taxon>Pseudomonadati</taxon>
        <taxon>Pseudomonadota</taxon>
        <taxon>Gammaproteobacteria</taxon>
        <taxon>Lysobacterales</taxon>
        <taxon>Rhodanobacteraceae</taxon>
        <taxon>Tahibacter</taxon>
    </lineage>
</organism>
<evidence type="ECO:0000313" key="2">
    <source>
        <dbReference type="EMBL" id="MDC8013256.1"/>
    </source>
</evidence>
<dbReference type="InterPro" id="IPR052742">
    <property type="entry name" value="Mito_N-acetyltransferase"/>
</dbReference>
<protein>
    <submittedName>
        <fullName evidence="2">GNAT family N-acetyltransferase</fullName>
    </submittedName>
</protein>
<evidence type="ECO:0000259" key="1">
    <source>
        <dbReference type="PROSITE" id="PS51186"/>
    </source>
</evidence>
<accession>A0A9X4BHT3</accession>
<feature type="domain" description="N-acetyltransferase" evidence="1">
    <location>
        <begin position="2"/>
        <end position="162"/>
    </location>
</feature>
<dbReference type="SUPFAM" id="SSF55729">
    <property type="entry name" value="Acyl-CoA N-acyltransferases (Nat)"/>
    <property type="match status" value="1"/>
</dbReference>
<name>A0A9X4BHT3_9GAMM</name>
<proteinExistence type="predicted"/>
<dbReference type="InterPro" id="IPR016181">
    <property type="entry name" value="Acyl_CoA_acyltransferase"/>
</dbReference>
<dbReference type="PROSITE" id="PS51186">
    <property type="entry name" value="GNAT"/>
    <property type="match status" value="1"/>
</dbReference>
<reference evidence="2" key="1">
    <citation type="submission" date="2023-02" db="EMBL/GenBank/DDBJ databases">
        <title>Tahibacter soli sp. nov. isolated from soil.</title>
        <authorList>
            <person name="Baek J.H."/>
            <person name="Lee J.K."/>
            <person name="Choi D.G."/>
            <person name="Jeon C.O."/>
        </authorList>
    </citation>
    <scope>NUCLEOTIDE SEQUENCE</scope>
    <source>
        <strain evidence="2">BL</strain>
    </source>
</reference>
<comment type="caution">
    <text evidence="2">The sequence shown here is derived from an EMBL/GenBank/DDBJ whole genome shotgun (WGS) entry which is preliminary data.</text>
</comment>
<dbReference type="CDD" id="cd04301">
    <property type="entry name" value="NAT_SF"/>
    <property type="match status" value="1"/>
</dbReference>
<gene>
    <name evidence="2" type="ORF">OD750_011970</name>
</gene>
<sequence>MTDIRRAGAADADGLWDIFRDVVAGGDTYVFGADTPRDFADAYWLGPDVASWVAVDGDRVLGMYKLVPNQRDHGAHVANGSYMVGSAARGRGVGEALGRHSLVEARRLGYAAIQFNFVVSTNTAAVKLWQRLGFDIVGTLPRAFRHARLGFVDAYVMFRSLDDIDV</sequence>
<dbReference type="GO" id="GO:0016747">
    <property type="term" value="F:acyltransferase activity, transferring groups other than amino-acyl groups"/>
    <property type="evidence" value="ECO:0007669"/>
    <property type="project" value="InterPro"/>
</dbReference>
<dbReference type="PANTHER" id="PTHR43138">
    <property type="entry name" value="ACETYLTRANSFERASE, GNAT FAMILY"/>
    <property type="match status" value="1"/>
</dbReference>
<dbReference type="PANTHER" id="PTHR43138:SF1">
    <property type="entry name" value="N-ACETYLTRANSFERASE ACA1"/>
    <property type="match status" value="1"/>
</dbReference>
<dbReference type="Pfam" id="PF00583">
    <property type="entry name" value="Acetyltransf_1"/>
    <property type="match status" value="1"/>
</dbReference>
<dbReference type="EMBL" id="JAOVZO020000017">
    <property type="protein sequence ID" value="MDC8013256.1"/>
    <property type="molecule type" value="Genomic_DNA"/>
</dbReference>
<dbReference type="RefSeq" id="WP_263545466.1">
    <property type="nucleotide sequence ID" value="NZ_JAOVZO020000017.1"/>
</dbReference>
<dbReference type="Gene3D" id="3.40.630.30">
    <property type="match status" value="1"/>
</dbReference>
<dbReference type="AlphaFoldDB" id="A0A9X4BHT3"/>
<evidence type="ECO:0000313" key="3">
    <source>
        <dbReference type="Proteomes" id="UP001139971"/>
    </source>
</evidence>
<dbReference type="Proteomes" id="UP001139971">
    <property type="component" value="Unassembled WGS sequence"/>
</dbReference>
<dbReference type="InterPro" id="IPR000182">
    <property type="entry name" value="GNAT_dom"/>
</dbReference>
<keyword evidence="3" id="KW-1185">Reference proteome</keyword>